<dbReference type="GO" id="GO:0005886">
    <property type="term" value="C:plasma membrane"/>
    <property type="evidence" value="ECO:0007669"/>
    <property type="project" value="TreeGrafter"/>
</dbReference>
<protein>
    <recommendedName>
        <fullName evidence="9">G-protein coupled receptors family 1 profile domain-containing protein</fullName>
    </recommendedName>
</protein>
<keyword evidence="2 6" id="KW-0812">Transmembrane</keyword>
<sequence>MSDPRTSLIPDNDDPTYNYRSLTDSQKTLLAILPIPSALLSIFGSTVIIYMAYKSRSKSRPWTPYNRLLVAMSIYDIITSIALGASPFLYPKETSNKALVYGNDASCTLIGFLNQLSYSGTLYNGFLSLYFLLTARFGIQNHQIARRIEPAMHMFSVGYPVLTGFIGLFLGVYSEPEVGLGCWVNSYPERCGYGPDGTGEPCLSGTIGWIFGGWVACLTLALLVVDNFIISWYVFRQTGSSNNNNKKKSGKFSPKGSATMDLDDDGESAKQASMASSFRSIRSNTDLGGNRSTTQNTVSTISMDPDTKASQRKRLKLVSSQAFLFVASYIVSNGSTVLLRLFESQAATYVEEMELPKKHYILMVLQASLLPLQGLFNMMVYIRPKYIKNRSDFPGESRVWAIRRAVWGADVVRPAVHSIDIHQNNAISQADTPRNERDRISSLTNTSAEPDRKEKGKRPMSSRSSFRSSRGSNSLEVIPEADNLESISDTEEDDSRREEIDDVWRTSFWRSQCKGPATVMMDGSILRAGSIISSSSTSSSNDDDVK</sequence>
<organism evidence="7 8">
    <name type="scientific">Cylindrotheca closterium</name>
    <dbReference type="NCBI Taxonomy" id="2856"/>
    <lineage>
        <taxon>Eukaryota</taxon>
        <taxon>Sar</taxon>
        <taxon>Stramenopiles</taxon>
        <taxon>Ochrophyta</taxon>
        <taxon>Bacillariophyta</taxon>
        <taxon>Bacillariophyceae</taxon>
        <taxon>Bacillariophycidae</taxon>
        <taxon>Bacillariales</taxon>
        <taxon>Bacillariaceae</taxon>
        <taxon>Cylindrotheca</taxon>
    </lineage>
</organism>
<keyword evidence="4 6" id="KW-0472">Membrane</keyword>
<dbReference type="GO" id="GO:0004930">
    <property type="term" value="F:G protein-coupled receptor activity"/>
    <property type="evidence" value="ECO:0007669"/>
    <property type="project" value="TreeGrafter"/>
</dbReference>
<proteinExistence type="predicted"/>
<evidence type="ECO:0000256" key="3">
    <source>
        <dbReference type="ARBA" id="ARBA00022989"/>
    </source>
</evidence>
<dbReference type="CDD" id="cd00637">
    <property type="entry name" value="7tm_classA_rhodopsin-like"/>
    <property type="match status" value="1"/>
</dbReference>
<feature type="region of interest" description="Disordered" evidence="5">
    <location>
        <begin position="282"/>
        <end position="306"/>
    </location>
</feature>
<reference evidence="7" key="1">
    <citation type="submission" date="2023-08" db="EMBL/GenBank/DDBJ databases">
        <authorList>
            <person name="Audoor S."/>
            <person name="Bilcke G."/>
        </authorList>
    </citation>
    <scope>NUCLEOTIDE SEQUENCE</scope>
</reference>
<feature type="transmembrane region" description="Helical" evidence="6">
    <location>
        <begin position="209"/>
        <end position="235"/>
    </location>
</feature>
<evidence type="ECO:0000256" key="4">
    <source>
        <dbReference type="ARBA" id="ARBA00023136"/>
    </source>
</evidence>
<dbReference type="EMBL" id="CAKOGP040000446">
    <property type="protein sequence ID" value="CAJ1935210.1"/>
    <property type="molecule type" value="Genomic_DNA"/>
</dbReference>
<accession>A0AAD2FEM8</accession>
<feature type="compositionally biased region" description="Low complexity" evidence="5">
    <location>
        <begin position="461"/>
        <end position="474"/>
    </location>
</feature>
<feature type="transmembrane region" description="Helical" evidence="6">
    <location>
        <begin position="361"/>
        <end position="382"/>
    </location>
</feature>
<dbReference type="PANTHER" id="PTHR23112">
    <property type="entry name" value="G PROTEIN-COUPLED RECEPTOR 157-RELATED"/>
    <property type="match status" value="1"/>
</dbReference>
<comment type="subcellular location">
    <subcellularLocation>
        <location evidence="1">Membrane</location>
        <topology evidence="1">Multi-pass membrane protein</topology>
    </subcellularLocation>
</comment>
<evidence type="ECO:0000256" key="6">
    <source>
        <dbReference type="SAM" id="Phobius"/>
    </source>
</evidence>
<keyword evidence="3 6" id="KW-1133">Transmembrane helix</keyword>
<evidence type="ECO:0000256" key="1">
    <source>
        <dbReference type="ARBA" id="ARBA00004141"/>
    </source>
</evidence>
<evidence type="ECO:0000313" key="7">
    <source>
        <dbReference type="EMBL" id="CAJ1935210.1"/>
    </source>
</evidence>
<feature type="region of interest" description="Disordered" evidence="5">
    <location>
        <begin position="427"/>
        <end position="499"/>
    </location>
</feature>
<comment type="caution">
    <text evidence="7">The sequence shown here is derived from an EMBL/GenBank/DDBJ whole genome shotgun (WGS) entry which is preliminary data.</text>
</comment>
<feature type="transmembrane region" description="Helical" evidence="6">
    <location>
        <begin position="322"/>
        <end position="341"/>
    </location>
</feature>
<evidence type="ECO:0000256" key="5">
    <source>
        <dbReference type="SAM" id="MobiDB-lite"/>
    </source>
</evidence>
<feature type="compositionally biased region" description="Polar residues" evidence="5">
    <location>
        <begin position="282"/>
        <end position="302"/>
    </location>
</feature>
<feature type="transmembrane region" description="Helical" evidence="6">
    <location>
        <begin position="65"/>
        <end position="90"/>
    </location>
</feature>
<feature type="region of interest" description="Disordered" evidence="5">
    <location>
        <begin position="244"/>
        <end position="266"/>
    </location>
</feature>
<keyword evidence="8" id="KW-1185">Reference proteome</keyword>
<evidence type="ECO:0000313" key="8">
    <source>
        <dbReference type="Proteomes" id="UP001295423"/>
    </source>
</evidence>
<dbReference type="AlphaFoldDB" id="A0AAD2FEM8"/>
<evidence type="ECO:0008006" key="9">
    <source>
        <dbReference type="Google" id="ProtNLM"/>
    </source>
</evidence>
<feature type="transmembrane region" description="Helical" evidence="6">
    <location>
        <begin position="29"/>
        <end position="53"/>
    </location>
</feature>
<name>A0AAD2FEM8_9STRA</name>
<dbReference type="SUPFAM" id="SSF81321">
    <property type="entry name" value="Family A G protein-coupled receptor-like"/>
    <property type="match status" value="1"/>
</dbReference>
<evidence type="ECO:0000256" key="2">
    <source>
        <dbReference type="ARBA" id="ARBA00022692"/>
    </source>
</evidence>
<gene>
    <name evidence="7" type="ORF">CYCCA115_LOCUS4546</name>
</gene>
<feature type="transmembrane region" description="Helical" evidence="6">
    <location>
        <begin position="151"/>
        <end position="173"/>
    </location>
</feature>
<dbReference type="Gene3D" id="1.20.1070.10">
    <property type="entry name" value="Rhodopsin 7-helix transmembrane proteins"/>
    <property type="match status" value="1"/>
</dbReference>
<dbReference type="Proteomes" id="UP001295423">
    <property type="component" value="Unassembled WGS sequence"/>
</dbReference>
<dbReference type="PANTHER" id="PTHR23112:SF0">
    <property type="entry name" value="TRANSMEMBRANE PROTEIN 116"/>
    <property type="match status" value="1"/>
</dbReference>
<feature type="transmembrane region" description="Helical" evidence="6">
    <location>
        <begin position="121"/>
        <end position="139"/>
    </location>
</feature>
<dbReference type="GO" id="GO:0007189">
    <property type="term" value="P:adenylate cyclase-activating G protein-coupled receptor signaling pathway"/>
    <property type="evidence" value="ECO:0007669"/>
    <property type="project" value="TreeGrafter"/>
</dbReference>